<feature type="region of interest" description="Disordered" evidence="1">
    <location>
        <begin position="1"/>
        <end position="103"/>
    </location>
</feature>
<organism evidence="3">
    <name type="scientific">Angomonas deanei</name>
    <dbReference type="NCBI Taxonomy" id="59799"/>
    <lineage>
        <taxon>Eukaryota</taxon>
        <taxon>Discoba</taxon>
        <taxon>Euglenozoa</taxon>
        <taxon>Kinetoplastea</taxon>
        <taxon>Metakinetoplastina</taxon>
        <taxon>Trypanosomatida</taxon>
        <taxon>Trypanosomatidae</taxon>
        <taxon>Strigomonadinae</taxon>
        <taxon>Angomonas</taxon>
    </lineage>
</organism>
<feature type="transmembrane region" description="Helical" evidence="2">
    <location>
        <begin position="311"/>
        <end position="333"/>
    </location>
</feature>
<feature type="compositionally biased region" description="Low complexity" evidence="1">
    <location>
        <begin position="23"/>
        <end position="57"/>
    </location>
</feature>
<dbReference type="AlphaFoldDB" id="C6K3T5"/>
<dbReference type="Pfam" id="PF07344">
    <property type="entry name" value="Amastin"/>
    <property type="match status" value="1"/>
</dbReference>
<sequence>MMHGSGNTVPQGQHQNGPESDSESYTGSSGSYTESVSQNAPPQQQQQQQQAAPQSASKSKRTDHAQPASHNNRHAAPQQFDEGDDDEHNDQNKGQGRSGKDKARHMVNAALNAPAARMRAVSASLAGRDSQRVTIYVFFCVAFIHLLFIILSCTLSQIDVQGGGCYTFWGYKANCDDVSYTIRTSLIKNCGQLRSTLQTGAAFSIMSILTSTGIFFLAWMLCGRLRHANYIARHQKRYQNVDGASMGNDGEGNNKNTEQTFNAGQLKLVTIIVVAISLAFELIAWAVIAGIDTQHYCDDVYHLSTTGTYGVGFGLGLTAWILEIIVYVVYIVVV</sequence>
<feature type="compositionally biased region" description="Polar residues" evidence="1">
    <location>
        <begin position="1"/>
        <end position="19"/>
    </location>
</feature>
<evidence type="ECO:0000256" key="1">
    <source>
        <dbReference type="SAM" id="MobiDB-lite"/>
    </source>
</evidence>
<dbReference type="PANTHER" id="PTHR33297:SF4">
    <property type="entry name" value="AMASTIN"/>
    <property type="match status" value="1"/>
</dbReference>
<accession>C6K3T5</accession>
<feature type="transmembrane region" description="Helical" evidence="2">
    <location>
        <begin position="133"/>
        <end position="151"/>
    </location>
</feature>
<dbReference type="PANTHER" id="PTHR33297">
    <property type="entry name" value="AMASTIN-LIKE SURFACE PROTEIN-LIKE PROTEIN-RELATED"/>
    <property type="match status" value="1"/>
</dbReference>
<gene>
    <name evidence="3" type="ORF">CDFL9H15_09</name>
</gene>
<proteinExistence type="predicted"/>
<reference evidence="3" key="1">
    <citation type="submission" date="2009-05" db="EMBL/GenBank/DDBJ databases">
        <title>The evolution of amastin surface glycoproteins in trypanosomatid parasites.</title>
        <authorList>
            <person name="Jackson A.P."/>
        </authorList>
    </citation>
    <scope>NUCLEOTIDE SEQUENCE</scope>
    <source>
        <strain evidence="3">ATCC 30255</strain>
    </source>
</reference>
<evidence type="ECO:0000256" key="2">
    <source>
        <dbReference type="SAM" id="Phobius"/>
    </source>
</evidence>
<feature type="transmembrane region" description="Helical" evidence="2">
    <location>
        <begin position="201"/>
        <end position="222"/>
    </location>
</feature>
<feature type="transmembrane region" description="Helical" evidence="2">
    <location>
        <begin position="268"/>
        <end position="291"/>
    </location>
</feature>
<keyword evidence="2" id="KW-0472">Membrane</keyword>
<keyword evidence="2" id="KW-0812">Transmembrane</keyword>
<dbReference type="InterPro" id="IPR009944">
    <property type="entry name" value="Amastin"/>
</dbReference>
<protein>
    <submittedName>
        <fullName evidence="3">A-amastin</fullName>
    </submittedName>
</protein>
<dbReference type="EMBL" id="GQ153667">
    <property type="protein sequence ID" value="ACS87874.1"/>
    <property type="molecule type" value="Genomic_DNA"/>
</dbReference>
<name>C6K3T5_9TRYP</name>
<evidence type="ECO:0000313" key="3">
    <source>
        <dbReference type="EMBL" id="ACS87874.1"/>
    </source>
</evidence>
<keyword evidence="2" id="KW-1133">Transmembrane helix</keyword>